<proteinExistence type="predicted"/>
<evidence type="ECO:0008006" key="4">
    <source>
        <dbReference type="Google" id="ProtNLM"/>
    </source>
</evidence>
<dbReference type="GO" id="GO:0046872">
    <property type="term" value="F:metal ion binding"/>
    <property type="evidence" value="ECO:0007669"/>
    <property type="project" value="UniProtKB-KW"/>
</dbReference>
<name>A0A318LL47_9PSEU</name>
<reference evidence="2 3" key="1">
    <citation type="submission" date="2016-07" db="EMBL/GenBank/DDBJ databases">
        <title>Draft genome sequence of Prauserella sp. YIM 121212, isolated from alkaline soil.</title>
        <authorList>
            <person name="Ruckert C."/>
            <person name="Albersmeier A."/>
            <person name="Jiang C.-L."/>
            <person name="Jiang Y."/>
            <person name="Kalinowski J."/>
            <person name="Schneider O."/>
            <person name="Winkler A."/>
            <person name="Zotchev S.B."/>
        </authorList>
    </citation>
    <scope>NUCLEOTIDE SEQUENCE [LARGE SCALE GENOMIC DNA]</scope>
    <source>
        <strain evidence="2 3">YIM 121212</strain>
    </source>
</reference>
<feature type="binding site" evidence="1">
    <location>
        <position position="64"/>
    </location>
    <ligand>
        <name>Mg(2+)</name>
        <dbReference type="ChEBI" id="CHEBI:18420"/>
        <label>1</label>
    </ligand>
</feature>
<dbReference type="Gene3D" id="1.10.4080.10">
    <property type="entry name" value="ADP-ribosylation/Crystallin J1"/>
    <property type="match status" value="1"/>
</dbReference>
<evidence type="ECO:0000313" key="2">
    <source>
        <dbReference type="EMBL" id="PXY35366.1"/>
    </source>
</evidence>
<dbReference type="Proteomes" id="UP000247892">
    <property type="component" value="Unassembled WGS sequence"/>
</dbReference>
<keyword evidence="1" id="KW-0460">Magnesium</keyword>
<dbReference type="Gene3D" id="2.60.120.560">
    <property type="entry name" value="Exo-inulinase, domain 1"/>
    <property type="match status" value="1"/>
</dbReference>
<feature type="binding site" evidence="1">
    <location>
        <position position="286"/>
    </location>
    <ligand>
        <name>Mg(2+)</name>
        <dbReference type="ChEBI" id="CHEBI:18420"/>
        <label>1</label>
    </ligand>
</feature>
<accession>A0A318LL47</accession>
<sequence length="703" mass="74775">MSTPSPQEEHYAERVYAGVLGKLIGVYLGRPVEGWPYADIQHRFGLVERYVSAELGLPLIVADDDISATFAFGRTVPDNAGEPPTAERAGRTWLNYIIEDRTILWWGGLGRSTEHTAYLNLRAGVPAPRSGSTEQNGSTLAEQIGAQIFNDAFALMLPGDPERAVALTRAAASVSHDGDALDAAALLAAMRSLAFGERDLGTLLDAGTLHIGSATVLRLVEDVRAHCGPHRHWREIRDWVDERYGYAHYPGPCHSLANLAMTLGALLGAGDDFARSVAIASSAGFDTDSNAGVVGCLNGVRLGLDALSGGPDLRTPVADRLLVVTADGGECVSDATLEADRIVAASALLAGGGLTDERPRFRFRYPGSVQGFTPCPHLGGDHTVLTNVSTPDGRALRVEHGGHVSTPVFLDPAERLTHFSTVASPTLYPGQRVVALVSAPGTGGAVRPYALYESAEGVVTRYGDELRAGSEPRRLAWEVPAVGNLVPFRFGLAVAEEQGAAVLVHELGWAGAPVRFGQSGILLGSIWDTTPPALRPWVSSAKHFEADFAVTYSVSHPGPGGVVTIGTRDWRDYTVASRLLFSLHDTAGLVVRARGHRRFHAGVFTGGDRVALVREHDGTRTVLAERPFPYDRDRTYDVRLGCAGTELALTVDGTRLLTAHTTEVLGGAAGFLIDTGTILADGFHVTGTPGTGHHHTPPRKAWA</sequence>
<comment type="caution">
    <text evidence="2">The sequence shown here is derived from an EMBL/GenBank/DDBJ whole genome shotgun (WGS) entry which is preliminary data.</text>
</comment>
<feature type="binding site" evidence="1">
    <location>
        <position position="288"/>
    </location>
    <ligand>
        <name>Mg(2+)</name>
        <dbReference type="ChEBI" id="CHEBI:18420"/>
        <label>1</label>
    </ligand>
</feature>
<dbReference type="InterPro" id="IPR005502">
    <property type="entry name" value="Ribosyl_crysJ1"/>
</dbReference>
<dbReference type="Pfam" id="PF03747">
    <property type="entry name" value="ADP_ribosyl_GH"/>
    <property type="match status" value="1"/>
</dbReference>
<keyword evidence="3" id="KW-1185">Reference proteome</keyword>
<evidence type="ECO:0000313" key="3">
    <source>
        <dbReference type="Proteomes" id="UP000247892"/>
    </source>
</evidence>
<dbReference type="OrthoDB" id="9814159at2"/>
<feature type="binding site" evidence="1">
    <location>
        <position position="289"/>
    </location>
    <ligand>
        <name>Mg(2+)</name>
        <dbReference type="ChEBI" id="CHEBI:18420"/>
        <label>1</label>
    </ligand>
</feature>
<feature type="binding site" evidence="1">
    <location>
        <position position="65"/>
    </location>
    <ligand>
        <name>Mg(2+)</name>
        <dbReference type="ChEBI" id="CHEBI:18420"/>
        <label>1</label>
    </ligand>
</feature>
<evidence type="ECO:0000256" key="1">
    <source>
        <dbReference type="PIRSR" id="PIRSR605502-1"/>
    </source>
</evidence>
<dbReference type="EMBL" id="MASU01000005">
    <property type="protein sequence ID" value="PXY35366.1"/>
    <property type="molecule type" value="Genomic_DNA"/>
</dbReference>
<dbReference type="AlphaFoldDB" id="A0A318LL47"/>
<keyword evidence="1" id="KW-0479">Metal-binding</keyword>
<dbReference type="InterPro" id="IPR036705">
    <property type="entry name" value="Ribosyl_crysJ1_sf"/>
</dbReference>
<comment type="cofactor">
    <cofactor evidence="1">
        <name>Mg(2+)</name>
        <dbReference type="ChEBI" id="CHEBI:18420"/>
    </cofactor>
    <text evidence="1">Binds 2 magnesium ions per subunit.</text>
</comment>
<dbReference type="RefSeq" id="WP_110335359.1">
    <property type="nucleotide sequence ID" value="NZ_MASU01000005.1"/>
</dbReference>
<dbReference type="SUPFAM" id="SSF101478">
    <property type="entry name" value="ADP-ribosylglycohydrolase"/>
    <property type="match status" value="1"/>
</dbReference>
<organism evidence="2 3">
    <name type="scientific">Prauserella flavalba</name>
    <dbReference type="NCBI Taxonomy" id="1477506"/>
    <lineage>
        <taxon>Bacteria</taxon>
        <taxon>Bacillati</taxon>
        <taxon>Actinomycetota</taxon>
        <taxon>Actinomycetes</taxon>
        <taxon>Pseudonocardiales</taxon>
        <taxon>Pseudonocardiaceae</taxon>
        <taxon>Prauserella</taxon>
    </lineage>
</organism>
<protein>
    <recommendedName>
        <fullName evidence="4">ADP-ribosylglycohydrolase</fullName>
    </recommendedName>
</protein>
<gene>
    <name evidence="2" type="ORF">BA062_07415</name>
</gene>